<dbReference type="SUPFAM" id="SSF52151">
    <property type="entry name" value="FabD/lysophospholipase-like"/>
    <property type="match status" value="1"/>
</dbReference>
<evidence type="ECO:0000256" key="4">
    <source>
        <dbReference type="SAM" id="Phobius"/>
    </source>
</evidence>
<dbReference type="Gene3D" id="3.40.1090.10">
    <property type="entry name" value="Cytosolic phospholipase A2 catalytic domain"/>
    <property type="match status" value="1"/>
</dbReference>
<feature type="active site" description="Nucleophile" evidence="2">
    <location>
        <position position="46"/>
    </location>
</feature>
<reference evidence="6 7" key="1">
    <citation type="journal article" date="2019" name="Int. J. Syst. Evol. Microbiol.">
        <title>The Global Catalogue of Microorganisms (GCM) 10K type strain sequencing project: providing services to taxonomists for standard genome sequencing and annotation.</title>
        <authorList>
            <consortium name="The Broad Institute Genomics Platform"/>
            <consortium name="The Broad Institute Genome Sequencing Center for Infectious Disease"/>
            <person name="Wu L."/>
            <person name="Ma J."/>
        </authorList>
    </citation>
    <scope>NUCLEOTIDE SEQUENCE [LARGE SCALE GENOMIC DNA]</scope>
    <source>
        <strain evidence="6 7">JCM 3380</strain>
    </source>
</reference>
<proteinExistence type="predicted"/>
<keyword evidence="1 2" id="KW-0443">Lipid metabolism</keyword>
<comment type="caution">
    <text evidence="6">The sequence shown here is derived from an EMBL/GenBank/DDBJ whole genome shotgun (WGS) entry which is preliminary data.</text>
</comment>
<feature type="short sequence motif" description="GXSXG" evidence="2">
    <location>
        <begin position="44"/>
        <end position="48"/>
    </location>
</feature>
<feature type="region of interest" description="Disordered" evidence="3">
    <location>
        <begin position="625"/>
        <end position="644"/>
    </location>
</feature>
<feature type="transmembrane region" description="Helical" evidence="4">
    <location>
        <begin position="231"/>
        <end position="251"/>
    </location>
</feature>
<dbReference type="InterPro" id="IPR002641">
    <property type="entry name" value="PNPLA_dom"/>
</dbReference>
<feature type="transmembrane region" description="Helical" evidence="4">
    <location>
        <begin position="199"/>
        <end position="219"/>
    </location>
</feature>
<keyword evidence="4" id="KW-0812">Transmembrane</keyword>
<name>A0ABN0TVI2_9PSEU</name>
<dbReference type="RefSeq" id="WP_343934609.1">
    <property type="nucleotide sequence ID" value="NZ_BAAABU010000005.1"/>
</dbReference>
<feature type="active site" description="Proton acceptor" evidence="2">
    <location>
        <position position="421"/>
    </location>
</feature>
<dbReference type="Proteomes" id="UP001500416">
    <property type="component" value="Unassembled WGS sequence"/>
</dbReference>
<comment type="caution">
    <text evidence="2">Lacks conserved residue(s) required for the propagation of feature annotation.</text>
</comment>
<dbReference type="PROSITE" id="PS51635">
    <property type="entry name" value="PNPLA"/>
    <property type="match status" value="1"/>
</dbReference>
<accession>A0ABN0TVI2</accession>
<keyword evidence="4" id="KW-0472">Membrane</keyword>
<sequence length="644" mass="70885">MGDDREEFNRYCDVTMRGGAASGVVYPWAVVELARHYRFRSLGGASAGAIAAAFTAAAEKGRDAGGFGKLAEVIRWFAHPDWRLAQLFQPSEHTRKLYRIVAASMQSRDTTGRSATTCLVLALLGAIGFRAKIALTLVLALWLVGPTAWFLAVDWGTTPSWVLIALIVTVLVVVPSVLLRVRPRRKTRRSTALTWLRRLGTAALLVLPLIPVYLATRWTTPSLASAATATAWWLVLGFAFVSAVATTYLLGAKRFLTAKAQAIHFGLVPGTGGFTANFWDRRCGVPRSTGVPPMSDWFADRLDDLAGTENLKFSDLTTNLVLMTTDLSEGRPYRLPFSEPRPEWLYCTRCLNNVVPQRITDALDGAETPHACPLDGTPLRTLPHDLPVALAVRMSMPMPGLIAAVPLCRAEPEPRVHWFSDGGITSNFPIHFFDSLLPRWPTFGLTLSGFRGSNDPVWLPEQDSSTAGTPHRDVARPLQFATAILDTMLAWRDTMQSALPGYRGRIAHIRLADGEGGTNLFMPPDTILALAERGRLAGTLLRDRFTADDAEKTDRYRWIRMRLAMREYQLLAAQARQHADLFKDLAEDYPIPADLHEWFDTPPVGADPHGADVILTLDGLAGLRPGPFDGEPPVDPDLRLTPPE</sequence>
<keyword evidence="2" id="KW-0378">Hydrolase</keyword>
<feature type="short sequence motif" description="DGA/G" evidence="2">
    <location>
        <begin position="421"/>
        <end position="423"/>
    </location>
</feature>
<organism evidence="6 7">
    <name type="scientific">Saccharothrix mutabilis subsp. mutabilis</name>
    <dbReference type="NCBI Taxonomy" id="66855"/>
    <lineage>
        <taxon>Bacteria</taxon>
        <taxon>Bacillati</taxon>
        <taxon>Actinomycetota</taxon>
        <taxon>Actinomycetes</taxon>
        <taxon>Pseudonocardiales</taxon>
        <taxon>Pseudonocardiaceae</taxon>
        <taxon>Saccharothrix</taxon>
    </lineage>
</organism>
<dbReference type="InterPro" id="IPR016035">
    <property type="entry name" value="Acyl_Trfase/lysoPLipase"/>
</dbReference>
<evidence type="ECO:0000256" key="1">
    <source>
        <dbReference type="ARBA" id="ARBA00023098"/>
    </source>
</evidence>
<evidence type="ECO:0000313" key="7">
    <source>
        <dbReference type="Proteomes" id="UP001500416"/>
    </source>
</evidence>
<evidence type="ECO:0000256" key="2">
    <source>
        <dbReference type="PROSITE-ProRule" id="PRU01161"/>
    </source>
</evidence>
<evidence type="ECO:0000313" key="6">
    <source>
        <dbReference type="EMBL" id="GAA0231235.1"/>
    </source>
</evidence>
<evidence type="ECO:0000259" key="5">
    <source>
        <dbReference type="PROSITE" id="PS51635"/>
    </source>
</evidence>
<gene>
    <name evidence="6" type="ORF">GCM10010492_32330</name>
</gene>
<evidence type="ECO:0000256" key="3">
    <source>
        <dbReference type="SAM" id="MobiDB-lite"/>
    </source>
</evidence>
<protein>
    <recommendedName>
        <fullName evidence="5">PNPLA domain-containing protein</fullName>
    </recommendedName>
</protein>
<keyword evidence="7" id="KW-1185">Reference proteome</keyword>
<keyword evidence="2" id="KW-0442">Lipid degradation</keyword>
<feature type="domain" description="PNPLA" evidence="5">
    <location>
        <begin position="14"/>
        <end position="434"/>
    </location>
</feature>
<keyword evidence="4" id="KW-1133">Transmembrane helix</keyword>
<feature type="transmembrane region" description="Helical" evidence="4">
    <location>
        <begin position="158"/>
        <end position="179"/>
    </location>
</feature>
<dbReference type="EMBL" id="BAAABU010000005">
    <property type="protein sequence ID" value="GAA0231235.1"/>
    <property type="molecule type" value="Genomic_DNA"/>
</dbReference>